<reference evidence="4" key="1">
    <citation type="submission" date="2021-12" db="EMBL/GenBank/DDBJ databases">
        <authorList>
            <person name="Rodrigo-Torres L."/>
            <person name="Arahal R. D."/>
            <person name="Lucena T."/>
        </authorList>
    </citation>
    <scope>NUCLEOTIDE SEQUENCE</scope>
    <source>
        <strain evidence="4">CECT 8226</strain>
    </source>
</reference>
<protein>
    <submittedName>
        <fullName evidence="4">Type 3 secretion system secretin</fullName>
    </submittedName>
</protein>
<evidence type="ECO:0000259" key="2">
    <source>
        <dbReference type="Pfam" id="PF00263"/>
    </source>
</evidence>
<evidence type="ECO:0000259" key="3">
    <source>
        <dbReference type="Pfam" id="PF13629"/>
    </source>
</evidence>
<evidence type="ECO:0000313" key="5">
    <source>
        <dbReference type="Proteomes" id="UP000838160"/>
    </source>
</evidence>
<organism evidence="4 5">
    <name type="scientific">Vibrio hippocampi</name>
    <dbReference type="NCBI Taxonomy" id="654686"/>
    <lineage>
        <taxon>Bacteria</taxon>
        <taxon>Pseudomonadati</taxon>
        <taxon>Pseudomonadota</taxon>
        <taxon>Gammaproteobacteria</taxon>
        <taxon>Vibrionales</taxon>
        <taxon>Vibrionaceae</taxon>
        <taxon>Vibrio</taxon>
    </lineage>
</organism>
<dbReference type="PANTHER" id="PTHR30332">
    <property type="entry name" value="PROBABLE GENERAL SECRETION PATHWAY PROTEIN D"/>
    <property type="match status" value="1"/>
</dbReference>
<dbReference type="EMBL" id="CAKLCM010000003">
    <property type="protein sequence ID" value="CAH0529691.1"/>
    <property type="molecule type" value="Genomic_DNA"/>
</dbReference>
<dbReference type="Pfam" id="PF13629">
    <property type="entry name" value="T2SS-T3SS_pil_N"/>
    <property type="match status" value="1"/>
</dbReference>
<dbReference type="InterPro" id="IPR004846">
    <property type="entry name" value="T2SS/T3SS_dom"/>
</dbReference>
<name>A0ABM8ZMN2_9VIBR</name>
<evidence type="ECO:0000313" key="4">
    <source>
        <dbReference type="EMBL" id="CAH0529691.1"/>
    </source>
</evidence>
<gene>
    <name evidence="4" type="primary">sctC_3</name>
    <name evidence="4" type="ORF">VHP8226_03446</name>
</gene>
<proteinExistence type="inferred from homology"/>
<dbReference type="InterPro" id="IPR032789">
    <property type="entry name" value="T2SS-T3SS_pil_N"/>
</dbReference>
<feature type="domain" description="Pilus formation protein N-terminal" evidence="3">
    <location>
        <begin position="42"/>
        <end position="106"/>
    </location>
</feature>
<dbReference type="InterPro" id="IPR050810">
    <property type="entry name" value="Bact_Secretion_Sys_Channel"/>
</dbReference>
<feature type="domain" description="Type II/III secretion system secretin-like" evidence="2">
    <location>
        <begin position="257"/>
        <end position="414"/>
    </location>
</feature>
<dbReference type="Proteomes" id="UP000838160">
    <property type="component" value="Unassembled WGS sequence"/>
</dbReference>
<accession>A0ABM8ZMN2</accession>
<dbReference type="PANTHER" id="PTHR30332:SF17">
    <property type="entry name" value="TYPE IV PILIATION SYSTEM PROTEIN DR_0774-RELATED"/>
    <property type="match status" value="1"/>
</dbReference>
<evidence type="ECO:0000256" key="1">
    <source>
        <dbReference type="RuleBase" id="RU004003"/>
    </source>
</evidence>
<comment type="similarity">
    <text evidence="1">Belongs to the bacterial secretin family.</text>
</comment>
<comment type="caution">
    <text evidence="4">The sequence shown here is derived from an EMBL/GenBank/DDBJ whole genome shotgun (WGS) entry which is preliminary data.</text>
</comment>
<sequence>MRSKRSSWQNNKILKNISFYLTALWTLMLVNTSMVVAAERYITLDEATHISLSAPISKVFISNPNIADYKIINDNTLVVFARQVGQTRLIVYGVEQEVLLSDKVLVDLDLAEVRKQIKFHYPELNIKLTSIGEKVAVSGVVESEQQRDDIYRLVANLLGREMVTRYESSQLLSFESDSGDMEEPQSMIFARNMTWDGIIEKLTINTLQQVNVKVSVAQVTENFSETVGIDWSSAGQSVGEFLFEQFHAPDISTLISALADDSVAQILAEPNLTVLSGESASFLVGGEVPVIVTSDGSVNISFKEYGIKLDLTAKVMSEQKIRMQLAPEVSEVEAYIEASGIEVPQLASRRAMTTIELADGDSFVLGGLMNSTDYEQLQKMPIIGDIPVFGAAFRKSITERKRTELIIVATVNLVKPSKATELQLPTIRKTSTLARWLNLSPNKQLAPQIKGQNSPQDATQRLLSQGGFIE</sequence>
<dbReference type="Pfam" id="PF00263">
    <property type="entry name" value="Secretin"/>
    <property type="match status" value="1"/>
</dbReference>
<keyword evidence="5" id="KW-1185">Reference proteome</keyword>